<dbReference type="Proteomes" id="UP000008635">
    <property type="component" value="Chromosome"/>
</dbReference>
<protein>
    <submittedName>
        <fullName evidence="2">GCN5-related N-acetyltransferase</fullName>
    </submittedName>
</protein>
<dbReference type="InterPro" id="IPR000182">
    <property type="entry name" value="GNAT_dom"/>
</dbReference>
<reference evidence="3" key="2">
    <citation type="submission" date="2011-01" db="EMBL/GenBank/DDBJ databases">
        <title>The complete genome of Deinococcus maricopensis DSM 21211.</title>
        <authorList>
            <consortium name="US DOE Joint Genome Institute (JGI-PGF)"/>
            <person name="Lucas S."/>
            <person name="Copeland A."/>
            <person name="Lapidus A."/>
            <person name="Goodwin L."/>
            <person name="Pitluck S."/>
            <person name="Kyrpides N."/>
            <person name="Mavromatis K."/>
            <person name="Pagani I."/>
            <person name="Ivanova N."/>
            <person name="Ovchinnikova G."/>
            <person name="Zeytun A."/>
            <person name="Detter J.C."/>
            <person name="Han C."/>
            <person name="Land M."/>
            <person name="Hauser L."/>
            <person name="Markowitz V."/>
            <person name="Cheng J.-F."/>
            <person name="Hugenholtz P."/>
            <person name="Woyke T."/>
            <person name="Wu D."/>
            <person name="Pukall R."/>
            <person name="Gehrich-Schroeter G."/>
            <person name="Brambilla E."/>
            <person name="Klenk H.-P."/>
            <person name="Eisen J.A."/>
        </authorList>
    </citation>
    <scope>NUCLEOTIDE SEQUENCE [LARGE SCALE GENOMIC DNA]</scope>
    <source>
        <strain evidence="3">DSM 21211 / LMG 22137 / NRRL B-23946 / LB-34</strain>
    </source>
</reference>
<dbReference type="GO" id="GO:0016747">
    <property type="term" value="F:acyltransferase activity, transferring groups other than amino-acyl groups"/>
    <property type="evidence" value="ECO:0007669"/>
    <property type="project" value="InterPro"/>
</dbReference>
<dbReference type="PROSITE" id="PS51186">
    <property type="entry name" value="GNAT"/>
    <property type="match status" value="1"/>
</dbReference>
<dbReference type="Gene3D" id="3.40.630.30">
    <property type="match status" value="1"/>
</dbReference>
<sequence>MQHDVTLTDGEVTLRPLVEADIPALLALAARTPDEWRHMGSAPTTEAYHRAALDAPDTFPFVVTLDGEVVGATRLAGWTAQHRGVEIGWSWLTPAQMGRGVNRRAKRLLLAYAFEGLGAARVQIKTDVRNARSQRAIEKLGAVREGVLRNHMVRADGSLRDTVMYSVTVEEWPAVRARLA</sequence>
<reference evidence="2 3" key="1">
    <citation type="journal article" date="2011" name="Stand. Genomic Sci.">
        <title>Complete genome sequence of Deinococcus maricopensis type strain (LB-34).</title>
        <authorList>
            <person name="Pukall R."/>
            <person name="Zeytun A."/>
            <person name="Lucas S."/>
            <person name="Lapidus A."/>
            <person name="Hammon N."/>
            <person name="Deshpande S."/>
            <person name="Nolan M."/>
            <person name="Cheng J.F."/>
            <person name="Pitluck S."/>
            <person name="Liolios K."/>
            <person name="Pagani I."/>
            <person name="Mikhailova N."/>
            <person name="Ivanova N."/>
            <person name="Mavromatis K."/>
            <person name="Pati A."/>
            <person name="Tapia R."/>
            <person name="Han C."/>
            <person name="Goodwin L."/>
            <person name="Chen A."/>
            <person name="Palaniappan K."/>
            <person name="Land M."/>
            <person name="Hauser L."/>
            <person name="Chang Y.J."/>
            <person name="Jeffries C.D."/>
            <person name="Brambilla E.M."/>
            <person name="Rohde M."/>
            <person name="Goker M."/>
            <person name="Detter J.C."/>
            <person name="Woyke T."/>
            <person name="Bristow J."/>
            <person name="Eisen J.A."/>
            <person name="Markowitz V."/>
            <person name="Hugenholtz P."/>
            <person name="Kyrpides N.C."/>
            <person name="Klenk H.P."/>
        </authorList>
    </citation>
    <scope>NUCLEOTIDE SEQUENCE [LARGE SCALE GENOMIC DNA]</scope>
    <source>
        <strain evidence="3">DSM 21211 / LMG 22137 / NRRL B-23946 / LB-34</strain>
    </source>
</reference>
<evidence type="ECO:0000313" key="2">
    <source>
        <dbReference type="EMBL" id="ADV68332.1"/>
    </source>
</evidence>
<keyword evidence="3" id="KW-1185">Reference proteome</keyword>
<dbReference type="OrthoDB" id="9795199at2"/>
<dbReference type="InterPro" id="IPR016181">
    <property type="entry name" value="Acyl_CoA_acyltransferase"/>
</dbReference>
<organism evidence="2 3">
    <name type="scientific">Deinococcus maricopensis (strain DSM 21211 / LMG 22137 / NRRL B-23946 / LB-34)</name>
    <dbReference type="NCBI Taxonomy" id="709986"/>
    <lineage>
        <taxon>Bacteria</taxon>
        <taxon>Thermotogati</taxon>
        <taxon>Deinococcota</taxon>
        <taxon>Deinococci</taxon>
        <taxon>Deinococcales</taxon>
        <taxon>Deinococcaceae</taxon>
        <taxon>Deinococcus</taxon>
    </lineage>
</organism>
<dbReference type="KEGG" id="dmr:Deima_2702"/>
<dbReference type="Pfam" id="PF13302">
    <property type="entry name" value="Acetyltransf_3"/>
    <property type="match status" value="1"/>
</dbReference>
<accession>E8UB93</accession>
<dbReference type="STRING" id="709986.Deima_2702"/>
<dbReference type="SUPFAM" id="SSF55729">
    <property type="entry name" value="Acyl-CoA N-acyltransferases (Nat)"/>
    <property type="match status" value="1"/>
</dbReference>
<dbReference type="PANTHER" id="PTHR43610:SF1">
    <property type="entry name" value="N-ACETYLTRANSFERASE DOMAIN-CONTAINING PROTEIN"/>
    <property type="match status" value="1"/>
</dbReference>
<keyword evidence="2" id="KW-0808">Transferase</keyword>
<proteinExistence type="predicted"/>
<feature type="domain" description="N-acetyltransferase" evidence="1">
    <location>
        <begin position="12"/>
        <end position="170"/>
    </location>
</feature>
<dbReference type="EMBL" id="CP002454">
    <property type="protein sequence ID" value="ADV68332.1"/>
    <property type="molecule type" value="Genomic_DNA"/>
</dbReference>
<evidence type="ECO:0000313" key="3">
    <source>
        <dbReference type="Proteomes" id="UP000008635"/>
    </source>
</evidence>
<dbReference type="PANTHER" id="PTHR43610">
    <property type="entry name" value="BLL6696 PROTEIN"/>
    <property type="match status" value="1"/>
</dbReference>
<dbReference type="HOGENOM" id="CLU_013985_1_0_0"/>
<dbReference type="eggNOG" id="COG1670">
    <property type="taxonomic scope" value="Bacteria"/>
</dbReference>
<dbReference type="AlphaFoldDB" id="E8UB93"/>
<name>E8UB93_DEIML</name>
<dbReference type="RefSeq" id="WP_013557836.1">
    <property type="nucleotide sequence ID" value="NC_014958.1"/>
</dbReference>
<evidence type="ECO:0000259" key="1">
    <source>
        <dbReference type="PROSITE" id="PS51186"/>
    </source>
</evidence>
<gene>
    <name evidence="2" type="ordered locus">Deima_2702</name>
</gene>